<evidence type="ECO:0000313" key="5">
    <source>
        <dbReference type="Proteomes" id="UP001335665"/>
    </source>
</evidence>
<accession>A0ABU7SUI4</accession>
<dbReference type="Pfam" id="PF18994">
    <property type="entry name" value="Prophage_tailD1"/>
    <property type="match status" value="1"/>
</dbReference>
<evidence type="ECO:0000313" key="4">
    <source>
        <dbReference type="EMBL" id="MEE6701725.1"/>
    </source>
</evidence>
<dbReference type="InterPro" id="IPR010572">
    <property type="entry name" value="Tail_dom"/>
</dbReference>
<sequence length="743" mass="81563">MTERVMVSNGLNNRQLTQLEYVDYNDLYNSFKINWQVSSTFKISFTMTYDSQYKDAFNIAQMKRNIWYDHNLYVIQQMTKGLDENGQPTMQITANHALIDQMKNVRIDPKEPTEDNPDVSDSGSSDSSSDNSGDSGDDNNQQPGTTVTVKQTDTQQTYGLEEQLHKFIDGNNAGVTLNIKGNFPQMPAEATGSLYEWLGSNIASYGAFWFPSGSSTLNVYDLANFQHRTDSVFRYLNNMTTANLQSDGNDLVNDCWVYGGKVEKDITSVSGGGNGITEPINGDWTQVMQNAASLVGEKLSDADIANIKNRIRIESGGNETILGGTDGLNDGRATGLLQFKPGTFNYYCRPPYTDIMKGLDQLVAMMNIPDWRSQIGGNSGWSPNGAPITKATITIQPQVDNSWGWPFPCGEGNFMGGQLFGVNPGGGFRPNGFHDGLDFGSIDHPGNEVHAIHGGKVTTAATWGGNEIKWYLVITDSSGLNVEYQEAFSSQNNITVGYGQAVHTGDVIGYRTTDHLHIGITRMDVKQAFGHAFSNDGTWLDPQAMIKSGGNASPSGDSTTTSTTSETYYSLYYHYVDKDSQNKYGVHDGPPIVQDSIYDMNTLKTYVANTVKHDPPTSLSTTADSWQDLHLGDQIRVIAPEMPLDTWAMLMGISGNPFNPNEAPELTYNNTGEAMKSFISAISQAFRELNHTTTQDSRGVAIGTKEENHFANPNTKPSKPKSYTAEQMAKIAAYTNGEDVSWS</sequence>
<evidence type="ECO:0000259" key="3">
    <source>
        <dbReference type="Pfam" id="PF18994"/>
    </source>
</evidence>
<comment type="caution">
    <text evidence="4">The sequence shown here is derived from an EMBL/GenBank/DDBJ whole genome shotgun (WGS) entry which is preliminary data.</text>
</comment>
<name>A0ABU7SUI4_9LACO</name>
<gene>
    <name evidence="4" type="ORF">PS396_07985</name>
</gene>
<dbReference type="InterPro" id="IPR011055">
    <property type="entry name" value="Dup_hybrid_motif"/>
</dbReference>
<dbReference type="Gene3D" id="2.70.70.10">
    <property type="entry name" value="Glucose Permease (Domain IIA)"/>
    <property type="match status" value="1"/>
</dbReference>
<feature type="compositionally biased region" description="Low complexity" evidence="1">
    <location>
        <begin position="120"/>
        <end position="146"/>
    </location>
</feature>
<feature type="region of interest" description="Disordered" evidence="1">
    <location>
        <begin position="108"/>
        <end position="146"/>
    </location>
</feature>
<keyword evidence="5" id="KW-1185">Reference proteome</keyword>
<evidence type="ECO:0000259" key="2">
    <source>
        <dbReference type="Pfam" id="PF06605"/>
    </source>
</evidence>
<evidence type="ECO:0000256" key="1">
    <source>
        <dbReference type="SAM" id="MobiDB-lite"/>
    </source>
</evidence>
<dbReference type="CDD" id="cd12797">
    <property type="entry name" value="M23_peptidase"/>
    <property type="match status" value="1"/>
</dbReference>
<dbReference type="RefSeq" id="WP_331192266.1">
    <property type="nucleotide sequence ID" value="NZ_JAQSEO010000023.1"/>
</dbReference>
<feature type="domain" description="Tail spike" evidence="2">
    <location>
        <begin position="148"/>
        <end position="681"/>
    </location>
</feature>
<dbReference type="Proteomes" id="UP001335665">
    <property type="component" value="Unassembled WGS sequence"/>
</dbReference>
<dbReference type="InterPro" id="IPR044051">
    <property type="entry name" value="Prophage_tail_N"/>
</dbReference>
<dbReference type="Pfam" id="PF06605">
    <property type="entry name" value="Prophage_tail"/>
    <property type="match status" value="1"/>
</dbReference>
<organism evidence="4 5">
    <name type="scientific">Limosilactobacillus pontis</name>
    <dbReference type="NCBI Taxonomy" id="35787"/>
    <lineage>
        <taxon>Bacteria</taxon>
        <taxon>Bacillati</taxon>
        <taxon>Bacillota</taxon>
        <taxon>Bacilli</taxon>
        <taxon>Lactobacillales</taxon>
        <taxon>Lactobacillaceae</taxon>
        <taxon>Limosilactobacillus</taxon>
    </lineage>
</organism>
<proteinExistence type="predicted"/>
<dbReference type="Gene3D" id="6.20.110.10">
    <property type="match status" value="1"/>
</dbReference>
<dbReference type="SUPFAM" id="SSF51261">
    <property type="entry name" value="Duplicated hybrid motif"/>
    <property type="match status" value="1"/>
</dbReference>
<feature type="domain" description="Prophage endopeptidase tail N-terminal" evidence="3">
    <location>
        <begin position="22"/>
        <end position="96"/>
    </location>
</feature>
<protein>
    <submittedName>
        <fullName evidence="4">Phage tail protein</fullName>
    </submittedName>
</protein>
<reference evidence="4 5" key="1">
    <citation type="submission" date="2023-02" db="EMBL/GenBank/DDBJ databases">
        <title>The predominant lactic acid bacteria and yeasts involved in the spontaneous fermentation of millet during the production of the traditional porridge Hausa koko in Ghana.</title>
        <authorList>
            <person name="Atter A."/>
            <person name="Diaz M."/>
        </authorList>
    </citation>
    <scope>NUCLEOTIDE SEQUENCE [LARGE SCALE GENOMIC DNA]</scope>
    <source>
        <strain evidence="4 5">FI11552</strain>
    </source>
</reference>
<dbReference type="EMBL" id="JAQSFA010000023">
    <property type="protein sequence ID" value="MEE6701725.1"/>
    <property type="molecule type" value="Genomic_DNA"/>
</dbReference>